<dbReference type="EMBL" id="CP046415">
    <property type="protein sequence ID" value="QGT79414.1"/>
    <property type="molecule type" value="Genomic_DNA"/>
</dbReference>
<dbReference type="KEGG" id="ghl:GM160_11195"/>
<feature type="domain" description="Transposase IS204/IS1001/IS1096/IS1165 DDE" evidence="1">
    <location>
        <begin position="154"/>
        <end position="393"/>
    </location>
</feature>
<dbReference type="PANTHER" id="PTHR33498">
    <property type="entry name" value="TRANSPOSASE FOR INSERTION SEQUENCE ELEMENT IS1557"/>
    <property type="match status" value="1"/>
</dbReference>
<dbReference type="Proteomes" id="UP000427716">
    <property type="component" value="Chromosome"/>
</dbReference>
<dbReference type="AlphaFoldDB" id="A0A6I6CYB4"/>
<sequence length="402" mass="47065">MSEANLSALFWKGFRVDSYEVKASDQLHIRLVPDPDVIPVCSGCDHGTHLVHDVHRRRVRERNFAHYRVWLDVPVRRLRCPQCGPRRERIDWLAGRRHLTQAMVDWVEALSRFASLHHVGQLLGLHWHTIRALDHQRLRREVPEPDCSGIRRLLMDEFALHKGHHYATVVMDADRRQILWIGEGRSRAAIRPFFEWLGPEACHQIEAVAMDMNTAFDLEVQAHCPNARIVYDLFHVVAKFGREVIDRVRVDQAKAIREDRPAYRAVKRSRWLLLRNRVNLDGRQQERLDTLLEANAPLMTVYVLKEQLKEIWYAPSEDEARSRWEDWKALVDQSAIKPLKHFASVLGRYLHGIVASATHRLNTSVLEGMNNRIKVIKRMAYGYRDTDYFFLKIRAAFHGKVR</sequence>
<keyword evidence="4" id="KW-1185">Reference proteome</keyword>
<organism evidence="2 4">
    <name type="scientific">Guyparkeria halophila</name>
    <dbReference type="NCBI Taxonomy" id="47960"/>
    <lineage>
        <taxon>Bacteria</taxon>
        <taxon>Pseudomonadati</taxon>
        <taxon>Pseudomonadota</taxon>
        <taxon>Gammaproteobacteria</taxon>
        <taxon>Chromatiales</taxon>
        <taxon>Thioalkalibacteraceae</taxon>
        <taxon>Guyparkeria</taxon>
    </lineage>
</organism>
<dbReference type="PANTHER" id="PTHR33498:SF1">
    <property type="entry name" value="TRANSPOSASE FOR INSERTION SEQUENCE ELEMENT IS1557"/>
    <property type="match status" value="1"/>
</dbReference>
<gene>
    <name evidence="2" type="ORF">GM160_11195</name>
    <name evidence="3" type="ORF">GM160_11305</name>
</gene>
<dbReference type="InterPro" id="IPR002560">
    <property type="entry name" value="Transposase_DDE"/>
</dbReference>
<evidence type="ECO:0000313" key="2">
    <source>
        <dbReference type="EMBL" id="QGT79396.1"/>
    </source>
</evidence>
<name>A0A6I6CYB4_9GAMM</name>
<protein>
    <submittedName>
        <fullName evidence="2">ISL3 family transposase</fullName>
    </submittedName>
</protein>
<evidence type="ECO:0000313" key="3">
    <source>
        <dbReference type="EMBL" id="QGT79414.1"/>
    </source>
</evidence>
<accession>A0A6I6CYB4</accession>
<dbReference type="RefSeq" id="WP_156575156.1">
    <property type="nucleotide sequence ID" value="NZ_CP046415.1"/>
</dbReference>
<dbReference type="NCBIfam" id="NF033550">
    <property type="entry name" value="transpos_ISL3"/>
    <property type="match status" value="1"/>
</dbReference>
<dbReference type="InterPro" id="IPR047951">
    <property type="entry name" value="Transpos_ISL3"/>
</dbReference>
<evidence type="ECO:0000259" key="1">
    <source>
        <dbReference type="Pfam" id="PF01610"/>
    </source>
</evidence>
<dbReference type="Pfam" id="PF01610">
    <property type="entry name" value="DDE_Tnp_ISL3"/>
    <property type="match status" value="1"/>
</dbReference>
<reference evidence="2 4" key="1">
    <citation type="submission" date="2019-11" db="EMBL/GenBank/DDBJ databases">
        <authorList>
            <person name="Zhang J."/>
            <person name="Sun C."/>
        </authorList>
    </citation>
    <scope>NUCLEOTIDE SEQUENCE [LARGE SCALE GENOMIC DNA]</scope>
    <source>
        <strain evidence="2">Sp2</strain>
        <strain evidence="4">sp2</strain>
    </source>
</reference>
<dbReference type="KEGG" id="ghl:GM160_11305"/>
<dbReference type="EMBL" id="CP046415">
    <property type="protein sequence ID" value="QGT79396.1"/>
    <property type="molecule type" value="Genomic_DNA"/>
</dbReference>
<proteinExistence type="predicted"/>
<evidence type="ECO:0000313" key="4">
    <source>
        <dbReference type="Proteomes" id="UP000427716"/>
    </source>
</evidence>